<evidence type="ECO:0000313" key="4">
    <source>
        <dbReference type="Proteomes" id="UP001321760"/>
    </source>
</evidence>
<sequence length="316" mass="36016">MSGETATLIANKLAELPSRSTSGEDGRRMMEGSFESESAFHLYSPNHVPKPIAFGNYEDDPATWFYLCEFHDMVDKVPEPSDFVPIIVGIHQASMGKSPNGQFGFHVPTHLANIPNDNTWQSSWEVWFTQAMRQMFEIEEKAHGKNDDLEKMKESLFSKVIPRLLRPLETGGRSIQPCLIHSDLWPGNTMTDRDTGEVILFDSCAFWGHNEADLGTWRASRYKMGRPFFAEYYKSMSRSEPQEDWEDGNALYALRYDFLVSALYAKDLKFRKMAMAEMERLITKYPDGFDENTLSPAGTDTAASAVTPKWPRRLLP</sequence>
<dbReference type="SUPFAM" id="SSF56112">
    <property type="entry name" value="Protein kinase-like (PK-like)"/>
    <property type="match status" value="1"/>
</dbReference>
<comment type="caution">
    <text evidence="3">The sequence shown here is derived from an EMBL/GenBank/DDBJ whole genome shotgun (WGS) entry which is preliminary data.</text>
</comment>
<comment type="catalytic activity">
    <reaction evidence="2">
        <text>N(6)-D-ribulosyl-L-lysyl-[protein] + ATP = N(6)-(3-O-phospho-D-ribulosyl)-L-lysyl-[protein] + ADP + H(+)</text>
        <dbReference type="Rhea" id="RHEA:48432"/>
        <dbReference type="Rhea" id="RHEA-COMP:12103"/>
        <dbReference type="Rhea" id="RHEA-COMP:12104"/>
        <dbReference type="ChEBI" id="CHEBI:15378"/>
        <dbReference type="ChEBI" id="CHEBI:30616"/>
        <dbReference type="ChEBI" id="CHEBI:90418"/>
        <dbReference type="ChEBI" id="CHEBI:90420"/>
        <dbReference type="ChEBI" id="CHEBI:456216"/>
        <dbReference type="EC" id="2.7.1.172"/>
    </reaction>
    <physiologicalReaction direction="left-to-right" evidence="2">
        <dbReference type="Rhea" id="RHEA:48433"/>
    </physiologicalReaction>
</comment>
<dbReference type="GO" id="GO:0102193">
    <property type="term" value="F:protein-ribulosamine 3-kinase activity"/>
    <property type="evidence" value="ECO:0007669"/>
    <property type="project" value="UniProtKB-EC"/>
</dbReference>
<proteinExistence type="predicted"/>
<accession>A0AAV9G7D2</accession>
<dbReference type="PANTHER" id="PTHR12149:SF8">
    <property type="entry name" value="PROTEIN-RIBULOSAMINE 3-KINASE"/>
    <property type="match status" value="1"/>
</dbReference>
<dbReference type="AlphaFoldDB" id="A0AAV9G7D2"/>
<dbReference type="Gene3D" id="3.90.1200.10">
    <property type="match status" value="1"/>
</dbReference>
<dbReference type="EMBL" id="MU865995">
    <property type="protein sequence ID" value="KAK4443323.1"/>
    <property type="molecule type" value="Genomic_DNA"/>
</dbReference>
<dbReference type="Pfam" id="PF03881">
    <property type="entry name" value="Fructosamin_kin"/>
    <property type="match status" value="1"/>
</dbReference>
<reference evidence="3" key="1">
    <citation type="journal article" date="2023" name="Mol. Phylogenet. Evol.">
        <title>Genome-scale phylogeny and comparative genomics of the fungal order Sordariales.</title>
        <authorList>
            <person name="Hensen N."/>
            <person name="Bonometti L."/>
            <person name="Westerberg I."/>
            <person name="Brannstrom I.O."/>
            <person name="Guillou S."/>
            <person name="Cros-Aarteil S."/>
            <person name="Calhoun S."/>
            <person name="Haridas S."/>
            <person name="Kuo A."/>
            <person name="Mondo S."/>
            <person name="Pangilinan J."/>
            <person name="Riley R."/>
            <person name="LaButti K."/>
            <person name="Andreopoulos B."/>
            <person name="Lipzen A."/>
            <person name="Chen C."/>
            <person name="Yan M."/>
            <person name="Daum C."/>
            <person name="Ng V."/>
            <person name="Clum A."/>
            <person name="Steindorff A."/>
            <person name="Ohm R.A."/>
            <person name="Martin F."/>
            <person name="Silar P."/>
            <person name="Natvig D.O."/>
            <person name="Lalanne C."/>
            <person name="Gautier V."/>
            <person name="Ament-Velasquez S.L."/>
            <person name="Kruys A."/>
            <person name="Hutchinson M.I."/>
            <person name="Powell A.J."/>
            <person name="Barry K."/>
            <person name="Miller A.N."/>
            <person name="Grigoriev I.V."/>
            <person name="Debuchy R."/>
            <person name="Gladieux P."/>
            <person name="Hiltunen Thoren M."/>
            <person name="Johannesson H."/>
        </authorList>
    </citation>
    <scope>NUCLEOTIDE SEQUENCE</scope>
    <source>
        <strain evidence="3">PSN243</strain>
    </source>
</reference>
<keyword evidence="4" id="KW-1185">Reference proteome</keyword>
<evidence type="ECO:0000313" key="3">
    <source>
        <dbReference type="EMBL" id="KAK4443323.1"/>
    </source>
</evidence>
<name>A0AAV9G7D2_9PEZI</name>
<evidence type="ECO:0000256" key="1">
    <source>
        <dbReference type="ARBA" id="ARBA00011961"/>
    </source>
</evidence>
<dbReference type="Proteomes" id="UP001321760">
    <property type="component" value="Unassembled WGS sequence"/>
</dbReference>
<dbReference type="InterPro" id="IPR016477">
    <property type="entry name" value="Fructo-/Ketosamine-3-kinase"/>
</dbReference>
<dbReference type="PANTHER" id="PTHR12149">
    <property type="entry name" value="FRUCTOSAMINE 3 KINASE-RELATED PROTEIN"/>
    <property type="match status" value="1"/>
</dbReference>
<reference evidence="3" key="2">
    <citation type="submission" date="2023-05" db="EMBL/GenBank/DDBJ databases">
        <authorList>
            <consortium name="Lawrence Berkeley National Laboratory"/>
            <person name="Steindorff A."/>
            <person name="Hensen N."/>
            <person name="Bonometti L."/>
            <person name="Westerberg I."/>
            <person name="Brannstrom I.O."/>
            <person name="Guillou S."/>
            <person name="Cros-Aarteil S."/>
            <person name="Calhoun S."/>
            <person name="Haridas S."/>
            <person name="Kuo A."/>
            <person name="Mondo S."/>
            <person name="Pangilinan J."/>
            <person name="Riley R."/>
            <person name="Labutti K."/>
            <person name="Andreopoulos B."/>
            <person name="Lipzen A."/>
            <person name="Chen C."/>
            <person name="Yanf M."/>
            <person name="Daum C."/>
            <person name="Ng V."/>
            <person name="Clum A."/>
            <person name="Ohm R."/>
            <person name="Martin F."/>
            <person name="Silar P."/>
            <person name="Natvig D."/>
            <person name="Lalanne C."/>
            <person name="Gautier V."/>
            <person name="Ament-Velasquez S.L."/>
            <person name="Kruys A."/>
            <person name="Hutchinson M.I."/>
            <person name="Powell A.J."/>
            <person name="Barry K."/>
            <person name="Miller A.N."/>
            <person name="Grigoriev I.V."/>
            <person name="Debuchy R."/>
            <person name="Gladieux P."/>
            <person name="Thoren M.H."/>
            <person name="Johannesson H."/>
        </authorList>
    </citation>
    <scope>NUCLEOTIDE SEQUENCE</scope>
    <source>
        <strain evidence="3">PSN243</strain>
    </source>
</reference>
<dbReference type="InterPro" id="IPR011009">
    <property type="entry name" value="Kinase-like_dom_sf"/>
</dbReference>
<protein>
    <recommendedName>
        <fullName evidence="1">protein-ribulosamine 3-kinase</fullName>
        <ecNumber evidence="1">2.7.1.172</ecNumber>
    </recommendedName>
</protein>
<gene>
    <name evidence="3" type="ORF">QBC34DRAFT_452592</name>
</gene>
<evidence type="ECO:0000256" key="2">
    <source>
        <dbReference type="ARBA" id="ARBA00048655"/>
    </source>
</evidence>
<organism evidence="3 4">
    <name type="scientific">Podospora aff. communis PSN243</name>
    <dbReference type="NCBI Taxonomy" id="3040156"/>
    <lineage>
        <taxon>Eukaryota</taxon>
        <taxon>Fungi</taxon>
        <taxon>Dikarya</taxon>
        <taxon>Ascomycota</taxon>
        <taxon>Pezizomycotina</taxon>
        <taxon>Sordariomycetes</taxon>
        <taxon>Sordariomycetidae</taxon>
        <taxon>Sordariales</taxon>
        <taxon>Podosporaceae</taxon>
        <taxon>Podospora</taxon>
    </lineage>
</organism>
<dbReference type="EC" id="2.7.1.172" evidence="1"/>